<dbReference type="AlphaFoldDB" id="A0A6A5XWU5"/>
<gene>
    <name evidence="2" type="ORF">BU24DRAFT_209144</name>
</gene>
<keyword evidence="1" id="KW-0812">Transmembrane</keyword>
<sequence length="63" mass="7600">MNTLFLNFFLNLYLYLYCCFVRFLFCYRQLNTKRDFIANKVAKPTKRLCTNQPPLSPKLALDR</sequence>
<feature type="transmembrane region" description="Helical" evidence="1">
    <location>
        <begin position="6"/>
        <end position="25"/>
    </location>
</feature>
<reference evidence="2" key="1">
    <citation type="journal article" date="2020" name="Stud. Mycol.">
        <title>101 Dothideomycetes genomes: a test case for predicting lifestyles and emergence of pathogens.</title>
        <authorList>
            <person name="Haridas S."/>
            <person name="Albert R."/>
            <person name="Binder M."/>
            <person name="Bloem J."/>
            <person name="Labutti K."/>
            <person name="Salamov A."/>
            <person name="Andreopoulos B."/>
            <person name="Baker S."/>
            <person name="Barry K."/>
            <person name="Bills G."/>
            <person name="Bluhm B."/>
            <person name="Cannon C."/>
            <person name="Castanera R."/>
            <person name="Culley D."/>
            <person name="Daum C."/>
            <person name="Ezra D."/>
            <person name="Gonzalez J."/>
            <person name="Henrissat B."/>
            <person name="Kuo A."/>
            <person name="Liang C."/>
            <person name="Lipzen A."/>
            <person name="Lutzoni F."/>
            <person name="Magnuson J."/>
            <person name="Mondo S."/>
            <person name="Nolan M."/>
            <person name="Ohm R."/>
            <person name="Pangilinan J."/>
            <person name="Park H.-J."/>
            <person name="Ramirez L."/>
            <person name="Alfaro M."/>
            <person name="Sun H."/>
            <person name="Tritt A."/>
            <person name="Yoshinaga Y."/>
            <person name="Zwiers L.-H."/>
            <person name="Turgeon B."/>
            <person name="Goodwin S."/>
            <person name="Spatafora J."/>
            <person name="Crous P."/>
            <person name="Grigoriev I."/>
        </authorList>
    </citation>
    <scope>NUCLEOTIDE SEQUENCE</scope>
    <source>
        <strain evidence="2">CBS 175.79</strain>
    </source>
</reference>
<keyword evidence="1" id="KW-0472">Membrane</keyword>
<dbReference type="RefSeq" id="XP_033385063.1">
    <property type="nucleotide sequence ID" value="XM_033521913.1"/>
</dbReference>
<organism evidence="2 3">
    <name type="scientific">Aaosphaeria arxii CBS 175.79</name>
    <dbReference type="NCBI Taxonomy" id="1450172"/>
    <lineage>
        <taxon>Eukaryota</taxon>
        <taxon>Fungi</taxon>
        <taxon>Dikarya</taxon>
        <taxon>Ascomycota</taxon>
        <taxon>Pezizomycotina</taxon>
        <taxon>Dothideomycetes</taxon>
        <taxon>Pleosporomycetidae</taxon>
        <taxon>Pleosporales</taxon>
        <taxon>Pleosporales incertae sedis</taxon>
        <taxon>Aaosphaeria</taxon>
    </lineage>
</organism>
<accession>A0A6A5XWU5</accession>
<proteinExistence type="predicted"/>
<evidence type="ECO:0000256" key="1">
    <source>
        <dbReference type="SAM" id="Phobius"/>
    </source>
</evidence>
<dbReference type="EMBL" id="ML978069">
    <property type="protein sequence ID" value="KAF2016724.1"/>
    <property type="molecule type" value="Genomic_DNA"/>
</dbReference>
<dbReference type="GeneID" id="54279310"/>
<protein>
    <submittedName>
        <fullName evidence="2">Uncharacterized protein</fullName>
    </submittedName>
</protein>
<evidence type="ECO:0000313" key="3">
    <source>
        <dbReference type="Proteomes" id="UP000799778"/>
    </source>
</evidence>
<evidence type="ECO:0000313" key="2">
    <source>
        <dbReference type="EMBL" id="KAF2016724.1"/>
    </source>
</evidence>
<keyword evidence="1" id="KW-1133">Transmembrane helix</keyword>
<dbReference type="Proteomes" id="UP000799778">
    <property type="component" value="Unassembled WGS sequence"/>
</dbReference>
<name>A0A6A5XWU5_9PLEO</name>
<keyword evidence="3" id="KW-1185">Reference proteome</keyword>